<sequence length="173" mass="18359">MESVRGLASAAIVEGQVLELCWRLIGDLLCQGQAALLSEADAMWSLTSNHDGLHILAALMLCSWPVLLFGSSSCRLCRVAVVGSAGGYGKVAVASIAVWILEPGLVIFFVAAGTFDIAGLMECGAVAHGCYLAALENSGCCVGCYFGRSGEWSFWLYRWSAVTSSLKTFFFGK</sequence>
<dbReference type="EMBL" id="BSYO01000015">
    <property type="protein sequence ID" value="GMH15610.1"/>
    <property type="molecule type" value="Genomic_DNA"/>
</dbReference>
<feature type="transmembrane region" description="Helical" evidence="1">
    <location>
        <begin position="52"/>
        <end position="70"/>
    </location>
</feature>
<dbReference type="Proteomes" id="UP001279734">
    <property type="component" value="Unassembled WGS sequence"/>
</dbReference>
<dbReference type="AlphaFoldDB" id="A0AAD3SRG3"/>
<evidence type="ECO:0000256" key="1">
    <source>
        <dbReference type="SAM" id="Phobius"/>
    </source>
</evidence>
<accession>A0AAD3SRG3</accession>
<keyword evidence="1" id="KW-0812">Transmembrane</keyword>
<keyword evidence="1" id="KW-1133">Transmembrane helix</keyword>
<reference evidence="2" key="1">
    <citation type="submission" date="2023-05" db="EMBL/GenBank/DDBJ databases">
        <title>Nepenthes gracilis genome sequencing.</title>
        <authorList>
            <person name="Fukushima K."/>
        </authorList>
    </citation>
    <scope>NUCLEOTIDE SEQUENCE</scope>
    <source>
        <strain evidence="2">SING2019-196</strain>
    </source>
</reference>
<keyword evidence="1" id="KW-0472">Membrane</keyword>
<proteinExistence type="predicted"/>
<organism evidence="2 3">
    <name type="scientific">Nepenthes gracilis</name>
    <name type="common">Slender pitcher plant</name>
    <dbReference type="NCBI Taxonomy" id="150966"/>
    <lineage>
        <taxon>Eukaryota</taxon>
        <taxon>Viridiplantae</taxon>
        <taxon>Streptophyta</taxon>
        <taxon>Embryophyta</taxon>
        <taxon>Tracheophyta</taxon>
        <taxon>Spermatophyta</taxon>
        <taxon>Magnoliopsida</taxon>
        <taxon>eudicotyledons</taxon>
        <taxon>Gunneridae</taxon>
        <taxon>Pentapetalae</taxon>
        <taxon>Caryophyllales</taxon>
        <taxon>Nepenthaceae</taxon>
        <taxon>Nepenthes</taxon>
    </lineage>
</organism>
<comment type="caution">
    <text evidence="2">The sequence shown here is derived from an EMBL/GenBank/DDBJ whole genome shotgun (WGS) entry which is preliminary data.</text>
</comment>
<protein>
    <submittedName>
        <fullName evidence="2">Uncharacterized protein</fullName>
    </submittedName>
</protein>
<evidence type="ECO:0000313" key="3">
    <source>
        <dbReference type="Proteomes" id="UP001279734"/>
    </source>
</evidence>
<gene>
    <name evidence="2" type="ORF">Nepgr_017451</name>
</gene>
<name>A0AAD3SRG3_NEPGR</name>
<evidence type="ECO:0000313" key="2">
    <source>
        <dbReference type="EMBL" id="GMH15610.1"/>
    </source>
</evidence>
<keyword evidence="3" id="KW-1185">Reference proteome</keyword>